<dbReference type="EMBL" id="CAJNDS010002620">
    <property type="protein sequence ID" value="CAE7547198.1"/>
    <property type="molecule type" value="Genomic_DNA"/>
</dbReference>
<keyword evidence="2" id="KW-1185">Reference proteome</keyword>
<dbReference type="Proteomes" id="UP000604046">
    <property type="component" value="Unassembled WGS sequence"/>
</dbReference>
<name>A0A812TSV5_9DINO</name>
<gene>
    <name evidence="1" type="ORF">SNAT2548_LOCUS30708</name>
</gene>
<reference evidence="1" key="1">
    <citation type="submission" date="2021-02" db="EMBL/GenBank/DDBJ databases">
        <authorList>
            <person name="Dougan E. K."/>
            <person name="Rhodes N."/>
            <person name="Thang M."/>
            <person name="Chan C."/>
        </authorList>
    </citation>
    <scope>NUCLEOTIDE SEQUENCE</scope>
</reference>
<accession>A0A812TSV5</accession>
<comment type="caution">
    <text evidence="1">The sequence shown here is derived from an EMBL/GenBank/DDBJ whole genome shotgun (WGS) entry which is preliminary data.</text>
</comment>
<dbReference type="AlphaFoldDB" id="A0A812TSV5"/>
<evidence type="ECO:0000313" key="1">
    <source>
        <dbReference type="EMBL" id="CAE7547198.1"/>
    </source>
</evidence>
<organism evidence="1 2">
    <name type="scientific">Symbiodinium natans</name>
    <dbReference type="NCBI Taxonomy" id="878477"/>
    <lineage>
        <taxon>Eukaryota</taxon>
        <taxon>Sar</taxon>
        <taxon>Alveolata</taxon>
        <taxon>Dinophyceae</taxon>
        <taxon>Suessiales</taxon>
        <taxon>Symbiodiniaceae</taxon>
        <taxon>Symbiodinium</taxon>
    </lineage>
</organism>
<protein>
    <submittedName>
        <fullName evidence="1">Uncharacterized protein</fullName>
    </submittedName>
</protein>
<evidence type="ECO:0000313" key="2">
    <source>
        <dbReference type="Proteomes" id="UP000604046"/>
    </source>
</evidence>
<sequence length="151" mass="16277">MAAPAPGLDTSSAEARTAEAPSVPYACFVWVLVGFSPNPIAMSSMPKRAYSVGPWPVQAPAEVLNWVHFVNFPGKKIVFGYALSELGPVGLSALLVRRQESQPGKKHACLWLRLLHVGDGMEPRHPPMGWQLQLCELMGGHCQLPGPGLVI</sequence>
<proteinExistence type="predicted"/>